<dbReference type="InterPro" id="IPR051559">
    <property type="entry name" value="HIF_prolyl_hydroxylases"/>
</dbReference>
<keyword evidence="2" id="KW-0479">Metal-binding</keyword>
<feature type="domain" description="Fe2OG dioxygenase" evidence="7">
    <location>
        <begin position="121"/>
        <end position="224"/>
    </location>
</feature>
<evidence type="ECO:0000256" key="1">
    <source>
        <dbReference type="ARBA" id="ARBA00001961"/>
    </source>
</evidence>
<evidence type="ECO:0000256" key="5">
    <source>
        <dbReference type="ARBA" id="ARBA00023002"/>
    </source>
</evidence>
<keyword evidence="9" id="KW-1185">Reference proteome</keyword>
<dbReference type="SMART" id="SM00702">
    <property type="entry name" value="P4Hc"/>
    <property type="match status" value="1"/>
</dbReference>
<dbReference type="EMBL" id="SJDL01000036">
    <property type="protein sequence ID" value="TBW50169.1"/>
    <property type="molecule type" value="Genomic_DNA"/>
</dbReference>
<evidence type="ECO:0000259" key="7">
    <source>
        <dbReference type="PROSITE" id="PS51471"/>
    </source>
</evidence>
<reference evidence="8 9" key="1">
    <citation type="submission" date="2019-02" db="EMBL/GenBank/DDBJ databases">
        <title>Marinobacter halodurans sp. nov., a marine bacterium isolated from sea tidal flat.</title>
        <authorList>
            <person name="Yoo Y."/>
            <person name="Lee D.W."/>
            <person name="Kim B.S."/>
            <person name="Kim J.-J."/>
        </authorList>
    </citation>
    <scope>NUCLEOTIDE SEQUENCE [LARGE SCALE GENOMIC DNA]</scope>
    <source>
        <strain evidence="8 9">YJ-S3-2</strain>
    </source>
</reference>
<accession>A0ABY1ZFU6</accession>
<dbReference type="InterPro" id="IPR006620">
    <property type="entry name" value="Pro_4_hyd_alph"/>
</dbReference>
<dbReference type="PROSITE" id="PS51471">
    <property type="entry name" value="FE2OG_OXY"/>
    <property type="match status" value="1"/>
</dbReference>
<organism evidence="8 9">
    <name type="scientific">Marinobacter halodurans</name>
    <dbReference type="NCBI Taxonomy" id="2528979"/>
    <lineage>
        <taxon>Bacteria</taxon>
        <taxon>Pseudomonadati</taxon>
        <taxon>Pseudomonadota</taxon>
        <taxon>Gammaproteobacteria</taxon>
        <taxon>Pseudomonadales</taxon>
        <taxon>Marinobacteraceae</taxon>
        <taxon>Marinobacter</taxon>
    </lineage>
</organism>
<keyword evidence="5" id="KW-0560">Oxidoreductase</keyword>
<keyword evidence="3" id="KW-0847">Vitamin C</keyword>
<comment type="caution">
    <text evidence="8">The sequence shown here is derived from an EMBL/GenBank/DDBJ whole genome shotgun (WGS) entry which is preliminary data.</text>
</comment>
<dbReference type="Gene3D" id="2.60.120.620">
    <property type="entry name" value="q2cbj1_9rhob like domain"/>
    <property type="match status" value="1"/>
</dbReference>
<dbReference type="PANTHER" id="PTHR12907">
    <property type="entry name" value="EGL NINE HOMOLOG-RELATED"/>
    <property type="match status" value="1"/>
</dbReference>
<gene>
    <name evidence="8" type="ORF">EZI54_18655</name>
</gene>
<dbReference type="Pfam" id="PF13640">
    <property type="entry name" value="2OG-FeII_Oxy_3"/>
    <property type="match status" value="1"/>
</dbReference>
<proteinExistence type="predicted"/>
<dbReference type="RefSeq" id="WP_131483395.1">
    <property type="nucleotide sequence ID" value="NZ_SJDL01000036.1"/>
</dbReference>
<evidence type="ECO:0000256" key="2">
    <source>
        <dbReference type="ARBA" id="ARBA00022723"/>
    </source>
</evidence>
<evidence type="ECO:0000256" key="3">
    <source>
        <dbReference type="ARBA" id="ARBA00022896"/>
    </source>
</evidence>
<keyword evidence="4" id="KW-0223">Dioxygenase</keyword>
<dbReference type="Proteomes" id="UP000313645">
    <property type="component" value="Unassembled WGS sequence"/>
</dbReference>
<evidence type="ECO:0000256" key="4">
    <source>
        <dbReference type="ARBA" id="ARBA00022964"/>
    </source>
</evidence>
<dbReference type="PANTHER" id="PTHR12907:SF26">
    <property type="entry name" value="HIF PROLYL HYDROXYLASE, ISOFORM C"/>
    <property type="match status" value="1"/>
</dbReference>
<dbReference type="InterPro" id="IPR005123">
    <property type="entry name" value="Oxoglu/Fe-dep_dioxygenase_dom"/>
</dbReference>
<evidence type="ECO:0000256" key="6">
    <source>
        <dbReference type="ARBA" id="ARBA00023004"/>
    </source>
</evidence>
<comment type="cofactor">
    <cofactor evidence="1">
        <name>L-ascorbate</name>
        <dbReference type="ChEBI" id="CHEBI:38290"/>
    </cofactor>
</comment>
<keyword evidence="6" id="KW-0408">Iron</keyword>
<evidence type="ECO:0000313" key="9">
    <source>
        <dbReference type="Proteomes" id="UP000313645"/>
    </source>
</evidence>
<sequence>MPSVPFDTAAAVDLAQPQPAAPTVLDRWLDNVCDELSEFGWTSQSVLPLIPEGLMGELRSEVQTLHRSQALDTAGVGRGKDHTHDRSVRRDRIAWLNGETGPQGRLYALFQSIQDGLNQRLFLGLKRFEAHYATYEPGDFYRCHVDSFRGRSSRIISLVLYLNEGWQAADGGQLQIFNPENPDEVCGQVLPEAGRVALFVSEDIPHEVLAAQRTRYSIACWFRRDPIQGIAL</sequence>
<name>A0ABY1ZFU6_9GAMM</name>
<evidence type="ECO:0000313" key="8">
    <source>
        <dbReference type="EMBL" id="TBW50169.1"/>
    </source>
</evidence>
<dbReference type="InterPro" id="IPR044862">
    <property type="entry name" value="Pro_4_hyd_alph_FE2OG_OXY"/>
</dbReference>
<protein>
    <submittedName>
        <fullName evidence="8">2OG-Fe(II) oxygenase</fullName>
    </submittedName>
</protein>